<organism evidence="15 16">
    <name type="scientific">Nyssa sinensis</name>
    <dbReference type="NCBI Taxonomy" id="561372"/>
    <lineage>
        <taxon>Eukaryota</taxon>
        <taxon>Viridiplantae</taxon>
        <taxon>Streptophyta</taxon>
        <taxon>Embryophyta</taxon>
        <taxon>Tracheophyta</taxon>
        <taxon>Spermatophyta</taxon>
        <taxon>Magnoliopsida</taxon>
        <taxon>eudicotyledons</taxon>
        <taxon>Gunneridae</taxon>
        <taxon>Pentapetalae</taxon>
        <taxon>asterids</taxon>
        <taxon>Cornales</taxon>
        <taxon>Nyssaceae</taxon>
        <taxon>Nyssa</taxon>
    </lineage>
</organism>
<dbReference type="Pfam" id="PF02298">
    <property type="entry name" value="Cu_bind_like"/>
    <property type="match status" value="2"/>
</dbReference>
<feature type="signal peptide" evidence="13">
    <location>
        <begin position="1"/>
        <end position="20"/>
    </location>
</feature>
<evidence type="ECO:0000256" key="5">
    <source>
        <dbReference type="ARBA" id="ARBA00022729"/>
    </source>
</evidence>
<evidence type="ECO:0000259" key="14">
    <source>
        <dbReference type="PROSITE" id="PS51485"/>
    </source>
</evidence>
<dbReference type="InterPro" id="IPR008972">
    <property type="entry name" value="Cupredoxin"/>
</dbReference>
<dbReference type="EMBL" id="CM018051">
    <property type="protein sequence ID" value="KAA8516883.1"/>
    <property type="molecule type" value="Genomic_DNA"/>
</dbReference>
<reference evidence="15 16" key="1">
    <citation type="submission" date="2019-09" db="EMBL/GenBank/DDBJ databases">
        <title>A chromosome-level genome assembly of the Chinese tupelo Nyssa sinensis.</title>
        <authorList>
            <person name="Yang X."/>
            <person name="Kang M."/>
            <person name="Yang Y."/>
            <person name="Xiong H."/>
            <person name="Wang M."/>
            <person name="Zhang Z."/>
            <person name="Wang Z."/>
            <person name="Wu H."/>
            <person name="Ma T."/>
            <person name="Liu J."/>
            <person name="Xi Z."/>
        </authorList>
    </citation>
    <scope>NUCLEOTIDE SEQUENCE [LARGE SCALE GENOMIC DNA]</scope>
    <source>
        <strain evidence="15">J267</strain>
        <tissue evidence="15">Leaf</tissue>
    </source>
</reference>
<dbReference type="SUPFAM" id="SSF49503">
    <property type="entry name" value="Cupredoxins"/>
    <property type="match status" value="3"/>
</dbReference>
<evidence type="ECO:0000256" key="9">
    <source>
        <dbReference type="ARBA" id="ARBA00023136"/>
    </source>
</evidence>
<keyword evidence="9 12" id="KW-0472">Membrane</keyword>
<dbReference type="AlphaFoldDB" id="A0A5J4ZE44"/>
<evidence type="ECO:0000256" key="11">
    <source>
        <dbReference type="ARBA" id="ARBA00023180"/>
    </source>
</evidence>
<evidence type="ECO:0000256" key="12">
    <source>
        <dbReference type="SAM" id="Phobius"/>
    </source>
</evidence>
<dbReference type="GO" id="GO:0046872">
    <property type="term" value="F:metal ion binding"/>
    <property type="evidence" value="ECO:0007669"/>
    <property type="project" value="UniProtKB-KW"/>
</dbReference>
<protein>
    <recommendedName>
        <fullName evidence="14">Phytocyanin domain-containing protein</fullName>
    </recommendedName>
</protein>
<evidence type="ECO:0000256" key="10">
    <source>
        <dbReference type="ARBA" id="ARBA00023157"/>
    </source>
</evidence>
<dbReference type="PROSITE" id="PS51485">
    <property type="entry name" value="PHYTOCYANIN"/>
    <property type="match status" value="2"/>
</dbReference>
<keyword evidence="11" id="KW-0325">Glycoprotein</keyword>
<dbReference type="Proteomes" id="UP000325577">
    <property type="component" value="Linkage Group LG8"/>
</dbReference>
<dbReference type="FunFam" id="2.60.40.420:FF:000067">
    <property type="entry name" value="Cupredoxin superfamily protein"/>
    <property type="match status" value="2"/>
</dbReference>
<dbReference type="PANTHER" id="PTHR33021:SF533">
    <property type="entry name" value="PHYTOCYANIN DOMAIN-CONTAINING PROTEIN"/>
    <property type="match status" value="1"/>
</dbReference>
<evidence type="ECO:0000256" key="6">
    <source>
        <dbReference type="ARBA" id="ARBA00022982"/>
    </source>
</evidence>
<feature type="domain" description="Phytocyanin" evidence="14">
    <location>
        <begin position="21"/>
        <end position="138"/>
    </location>
</feature>
<dbReference type="Gene3D" id="2.60.40.420">
    <property type="entry name" value="Cupredoxins - blue copper proteins"/>
    <property type="match status" value="3"/>
</dbReference>
<dbReference type="GO" id="GO:0009055">
    <property type="term" value="F:electron transfer activity"/>
    <property type="evidence" value="ECO:0007669"/>
    <property type="project" value="InterPro"/>
</dbReference>
<feature type="transmembrane region" description="Helical" evidence="12">
    <location>
        <begin position="142"/>
        <end position="158"/>
    </location>
</feature>
<evidence type="ECO:0000256" key="13">
    <source>
        <dbReference type="SAM" id="SignalP"/>
    </source>
</evidence>
<dbReference type="InterPro" id="IPR003245">
    <property type="entry name" value="Phytocyanin_dom"/>
</dbReference>
<comment type="subcellular location">
    <subcellularLocation>
        <location evidence="1">Membrane</location>
        <topology evidence="1">Single-pass type I membrane protein</topology>
    </subcellularLocation>
</comment>
<evidence type="ECO:0000313" key="16">
    <source>
        <dbReference type="Proteomes" id="UP000325577"/>
    </source>
</evidence>
<keyword evidence="6" id="KW-0249">Electron transport</keyword>
<keyword evidence="7 12" id="KW-1133">Transmembrane helix</keyword>
<proteinExistence type="predicted"/>
<dbReference type="InterPro" id="IPR039391">
    <property type="entry name" value="Phytocyanin-like"/>
</dbReference>
<keyword evidence="10" id="KW-1015">Disulfide bond</keyword>
<evidence type="ECO:0000256" key="8">
    <source>
        <dbReference type="ARBA" id="ARBA00023008"/>
    </source>
</evidence>
<dbReference type="OrthoDB" id="687943at2759"/>
<feature type="domain" description="Phytocyanin" evidence="14">
    <location>
        <begin position="159"/>
        <end position="259"/>
    </location>
</feature>
<evidence type="ECO:0000256" key="1">
    <source>
        <dbReference type="ARBA" id="ARBA00004479"/>
    </source>
</evidence>
<evidence type="ECO:0000256" key="4">
    <source>
        <dbReference type="ARBA" id="ARBA00022723"/>
    </source>
</evidence>
<sequence>MALRSIFIILAIIFPAMVLAKDFMVGDYKGWTNNFNYQAWAQGKNFRVGDRLVFKYPVGMHNVFKVNGTGFQNCIKPPLSQALTSGQDIIVLATPVFKYPVGMHNVFKVNGTGFQNCIKPPLSQALTSGKDIIVLATPGNKWSIFIILAIIFPAMVLAKDFMVGDYKGWTNNFNYQAWAQGKNFRVGDRLVFKYPVGMHNVFKVNGTGFQNCIKPPLSQALTSGKDIIVLATPGNKWYLCGVGNHCAFGGQKLAITVQS</sequence>
<keyword evidence="8" id="KW-0186">Copper</keyword>
<keyword evidence="16" id="KW-1185">Reference proteome</keyword>
<keyword evidence="5 13" id="KW-0732">Signal</keyword>
<dbReference type="GO" id="GO:0005886">
    <property type="term" value="C:plasma membrane"/>
    <property type="evidence" value="ECO:0007669"/>
    <property type="project" value="TreeGrafter"/>
</dbReference>
<feature type="chain" id="PRO_5023889066" description="Phytocyanin domain-containing protein" evidence="13">
    <location>
        <begin position="21"/>
        <end position="259"/>
    </location>
</feature>
<evidence type="ECO:0000256" key="2">
    <source>
        <dbReference type="ARBA" id="ARBA00022448"/>
    </source>
</evidence>
<keyword evidence="3 12" id="KW-0812">Transmembrane</keyword>
<keyword evidence="4" id="KW-0479">Metal-binding</keyword>
<evidence type="ECO:0000256" key="7">
    <source>
        <dbReference type="ARBA" id="ARBA00022989"/>
    </source>
</evidence>
<name>A0A5J4ZE44_9ASTE</name>
<keyword evidence="2" id="KW-0813">Transport</keyword>
<evidence type="ECO:0000313" key="15">
    <source>
        <dbReference type="EMBL" id="KAA8516883.1"/>
    </source>
</evidence>
<accession>A0A5J4ZE44</accession>
<dbReference type="GO" id="GO:0009610">
    <property type="term" value="P:response to symbiotic fungus"/>
    <property type="evidence" value="ECO:0007669"/>
    <property type="project" value="UniProtKB-ARBA"/>
</dbReference>
<dbReference type="PANTHER" id="PTHR33021">
    <property type="entry name" value="BLUE COPPER PROTEIN"/>
    <property type="match status" value="1"/>
</dbReference>
<evidence type="ECO:0000256" key="3">
    <source>
        <dbReference type="ARBA" id="ARBA00022692"/>
    </source>
</evidence>
<gene>
    <name evidence="15" type="ORF">F0562_017299</name>
</gene>
<dbReference type="CDD" id="cd04216">
    <property type="entry name" value="Phytocyanin"/>
    <property type="match status" value="2"/>
</dbReference>